<organism evidence="8 9">
    <name type="scientific">Bacteriovorax antarcticus</name>
    <dbReference type="NCBI Taxonomy" id="3088717"/>
    <lineage>
        <taxon>Bacteria</taxon>
        <taxon>Pseudomonadati</taxon>
        <taxon>Bdellovibrionota</taxon>
        <taxon>Bacteriovoracia</taxon>
        <taxon>Bacteriovoracales</taxon>
        <taxon>Bacteriovoracaceae</taxon>
        <taxon>Bacteriovorax</taxon>
    </lineage>
</organism>
<evidence type="ECO:0000256" key="7">
    <source>
        <dbReference type="SAM" id="Phobius"/>
    </source>
</evidence>
<reference evidence="8 9" key="1">
    <citation type="submission" date="2023-11" db="EMBL/GenBank/DDBJ databases">
        <title>A Novel Polar Bacteriovorax (B. antarcticus) Isolated from the Biocrust in Antarctica.</title>
        <authorList>
            <person name="Mun W."/>
            <person name="Choi S.Y."/>
            <person name="Mitchell R.J."/>
        </authorList>
    </citation>
    <scope>NUCLEOTIDE SEQUENCE [LARGE SCALE GENOMIC DNA]</scope>
    <source>
        <strain evidence="8 9">PP10</strain>
    </source>
</reference>
<comment type="subcellular location">
    <subcellularLocation>
        <location evidence="6">Cell membrane</location>
        <topology evidence="6">Multi-pass membrane protein</topology>
    </subcellularLocation>
    <subcellularLocation>
        <location evidence="1">Membrane</location>
        <topology evidence="1">Multi-pass membrane protein</topology>
    </subcellularLocation>
</comment>
<accession>A0ABU5VWQ4</accession>
<feature type="transmembrane region" description="Helical" evidence="7">
    <location>
        <begin position="141"/>
        <end position="160"/>
    </location>
</feature>
<dbReference type="EMBL" id="JAYGJQ010000001">
    <property type="protein sequence ID" value="MEA9356450.1"/>
    <property type="molecule type" value="Genomic_DNA"/>
</dbReference>
<evidence type="ECO:0000256" key="2">
    <source>
        <dbReference type="ARBA" id="ARBA00008034"/>
    </source>
</evidence>
<evidence type="ECO:0000256" key="4">
    <source>
        <dbReference type="ARBA" id="ARBA00022989"/>
    </source>
</evidence>
<dbReference type="PANTHER" id="PTHR30477">
    <property type="entry name" value="ABC-TRANSPORTER METAL-BINDING PROTEIN"/>
    <property type="match status" value="1"/>
</dbReference>
<evidence type="ECO:0000313" key="9">
    <source>
        <dbReference type="Proteomes" id="UP001302274"/>
    </source>
</evidence>
<feature type="transmembrane region" description="Helical" evidence="7">
    <location>
        <begin position="228"/>
        <end position="249"/>
    </location>
</feature>
<comment type="similarity">
    <text evidence="2 6">Belongs to the ABC-3 integral membrane protein family.</text>
</comment>
<comment type="caution">
    <text evidence="8">The sequence shown here is derived from an EMBL/GenBank/DDBJ whole genome shotgun (WGS) entry which is preliminary data.</text>
</comment>
<keyword evidence="5 7" id="KW-0472">Membrane</keyword>
<dbReference type="Proteomes" id="UP001302274">
    <property type="component" value="Unassembled WGS sequence"/>
</dbReference>
<proteinExistence type="inferred from homology"/>
<dbReference type="Gene3D" id="1.10.3470.10">
    <property type="entry name" value="ABC transporter involved in vitamin B12 uptake, BtuC"/>
    <property type="match status" value="1"/>
</dbReference>
<keyword evidence="6" id="KW-0813">Transport</keyword>
<feature type="transmembrane region" description="Helical" evidence="7">
    <location>
        <begin position="68"/>
        <end position="87"/>
    </location>
</feature>
<dbReference type="Pfam" id="PF00950">
    <property type="entry name" value="ABC-3"/>
    <property type="match status" value="1"/>
</dbReference>
<keyword evidence="9" id="KW-1185">Reference proteome</keyword>
<protein>
    <submittedName>
        <fullName evidence="8">Metal ABC transporter permease</fullName>
    </submittedName>
</protein>
<dbReference type="InterPro" id="IPR001626">
    <property type="entry name" value="ABC_TroCD"/>
</dbReference>
<gene>
    <name evidence="8" type="ORF">SHI21_09560</name>
</gene>
<dbReference type="InterPro" id="IPR037294">
    <property type="entry name" value="ABC_BtuC-like"/>
</dbReference>
<name>A0ABU5VWQ4_9BACT</name>
<feature type="transmembrane region" description="Helical" evidence="7">
    <location>
        <begin position="181"/>
        <end position="198"/>
    </location>
</feature>
<keyword evidence="3 6" id="KW-0812">Transmembrane</keyword>
<evidence type="ECO:0000256" key="6">
    <source>
        <dbReference type="RuleBase" id="RU003943"/>
    </source>
</evidence>
<dbReference type="PANTHER" id="PTHR30477:SF21">
    <property type="entry name" value="ABC-3 PROTEIN"/>
    <property type="match status" value="1"/>
</dbReference>
<evidence type="ECO:0000256" key="3">
    <source>
        <dbReference type="ARBA" id="ARBA00022692"/>
    </source>
</evidence>
<dbReference type="RefSeq" id="WP_323576148.1">
    <property type="nucleotide sequence ID" value="NZ_JAYGJQ010000001.1"/>
</dbReference>
<evidence type="ECO:0000256" key="1">
    <source>
        <dbReference type="ARBA" id="ARBA00004141"/>
    </source>
</evidence>
<sequence length="279" mass="30649">MSSMITDFFQYDFLLYALLGTIFLALTCGLISPLIIARKNAFMGAAISHSTLLGLAISMSLFEAAQALPLFVSTLLITIFLTLFLAYSTFRQKLPNDSMIGIFYTSTMALGIIIHTLFAKDQSDLLSFLFGNILLLTVEDLYLSFGILLITALVILIPLKKWLFLTFDEEGAITSGIKAQIYHYTFFVLLAFLIVTSIKLAGTVLVETLLLVPGFFALKFSKNIVQTFVVSTIFSTVMAIIGIVLANAFGLPSGATLAVVLFTALVISLFIKRVYNLLR</sequence>
<evidence type="ECO:0000256" key="5">
    <source>
        <dbReference type="ARBA" id="ARBA00023136"/>
    </source>
</evidence>
<feature type="transmembrane region" description="Helical" evidence="7">
    <location>
        <begin position="99"/>
        <end position="118"/>
    </location>
</feature>
<keyword evidence="4 7" id="KW-1133">Transmembrane helix</keyword>
<feature type="transmembrane region" description="Helical" evidence="7">
    <location>
        <begin position="255"/>
        <end position="275"/>
    </location>
</feature>
<evidence type="ECO:0000313" key="8">
    <source>
        <dbReference type="EMBL" id="MEA9356450.1"/>
    </source>
</evidence>
<feature type="transmembrane region" description="Helical" evidence="7">
    <location>
        <begin position="13"/>
        <end position="35"/>
    </location>
</feature>
<dbReference type="SUPFAM" id="SSF81345">
    <property type="entry name" value="ABC transporter involved in vitamin B12 uptake, BtuC"/>
    <property type="match status" value="1"/>
</dbReference>